<evidence type="ECO:0000256" key="2">
    <source>
        <dbReference type="ARBA" id="ARBA00022448"/>
    </source>
</evidence>
<dbReference type="InterPro" id="IPR027417">
    <property type="entry name" value="P-loop_NTPase"/>
</dbReference>
<evidence type="ECO:0000256" key="6">
    <source>
        <dbReference type="ARBA" id="ARBA00022840"/>
    </source>
</evidence>
<dbReference type="STRING" id="42256.RradSPS_0111"/>
<dbReference type="Gene3D" id="3.40.50.300">
    <property type="entry name" value="P-loop containing nucleotide triphosphate hydrolases"/>
    <property type="match status" value="2"/>
</dbReference>
<evidence type="ECO:0000256" key="3">
    <source>
        <dbReference type="ARBA" id="ARBA00022475"/>
    </source>
</evidence>
<dbReference type="GO" id="GO:0005524">
    <property type="term" value="F:ATP binding"/>
    <property type="evidence" value="ECO:0007669"/>
    <property type="project" value="UniProtKB-KW"/>
</dbReference>
<dbReference type="SMART" id="SM00382">
    <property type="entry name" value="AAA"/>
    <property type="match status" value="2"/>
</dbReference>
<dbReference type="EMBL" id="CP007514">
    <property type="protein sequence ID" value="AHY45394.1"/>
    <property type="molecule type" value="Genomic_DNA"/>
</dbReference>
<organism evidence="10 12">
    <name type="scientific">Rubrobacter radiotolerans</name>
    <name type="common">Arthrobacter radiotolerans</name>
    <dbReference type="NCBI Taxonomy" id="42256"/>
    <lineage>
        <taxon>Bacteria</taxon>
        <taxon>Bacillati</taxon>
        <taxon>Actinomycetota</taxon>
        <taxon>Rubrobacteria</taxon>
        <taxon>Rubrobacterales</taxon>
        <taxon>Rubrobacteraceae</taxon>
        <taxon>Rubrobacter</taxon>
    </lineage>
</organism>
<dbReference type="Proteomes" id="UP001281130">
    <property type="component" value="Unassembled WGS sequence"/>
</dbReference>
<sequence length="527" mass="56548">MSERSDTGRSGVAEAAPVVLAMRGVTKTFGPVVANDDVSLTLRRGEILGLLGENGAGKSTLMKILYGLYSPDRGTIEIDGEPVRIKDPKDAVSRGVGMVHQHFTLIPPLTVAENIVLGAEPRKGGRLDLQKAISDTEALCERYGLRVDPRAKVGDLSVGVQQRVEILKALYREARILVLDEPTAVLTPQETEDLFSVLGELVADGLSIILITHKLDELLGVSDRITIIRDGKVVDTVNTGETDEGELARLMVGREVLLRVSKESVKAGDVRLAAENLVVEANTGEVAVDGVSLEVRAGEILGVAGVDGNGQTELAEALAGTRAVRSGRVLLDGEDVTRLGANERRKRGLAYIPEDRGAKGLVKDFSLAENNALKAYEERPFSSRFGWIFPKVMRRKAEENLRAYDVRPPDPDARAGSLSGGNQQKAIIARELSGDPGIVVAAQPTRGVDVGAIEFIHSQLLRQRSEGKAILLISLELEEVRSLSDRIVVLYRGRIAGEVGPEATDEELGLLMAGRGNAGIPDPEGKP</sequence>
<gene>
    <name evidence="10" type="ORF">RradSPS_0111</name>
    <name evidence="11" type="ORF">SIL72_02065</name>
</gene>
<reference evidence="10 12" key="1">
    <citation type="submission" date="2014-03" db="EMBL/GenBank/DDBJ databases">
        <title>Complete genome sequence of the Radio-Resistant Rubrobacter radiotolerans RSPS-4.</title>
        <authorList>
            <person name="Egas C.C."/>
            <person name="Barroso C.C."/>
            <person name="Froufe H.J.C."/>
            <person name="Pacheco J.J."/>
            <person name="Albuquerque L.L."/>
            <person name="da Costa M.M.S."/>
        </authorList>
    </citation>
    <scope>NUCLEOTIDE SEQUENCE [LARGE SCALE GENOMIC DNA]</scope>
    <source>
        <strain evidence="10 12">RSPS-4</strain>
    </source>
</reference>
<dbReference type="PANTHER" id="PTHR43790:SF9">
    <property type="entry name" value="GALACTOFURANOSE TRANSPORTER ATP-BINDING PROTEIN YTFR"/>
    <property type="match status" value="1"/>
</dbReference>
<keyword evidence="12" id="KW-1185">Reference proteome</keyword>
<dbReference type="Proteomes" id="UP000025229">
    <property type="component" value="Chromosome"/>
</dbReference>
<dbReference type="InterPro" id="IPR017871">
    <property type="entry name" value="ABC_transporter-like_CS"/>
</dbReference>
<dbReference type="AlphaFoldDB" id="A0A023X010"/>
<feature type="domain" description="ABC transporter" evidence="9">
    <location>
        <begin position="20"/>
        <end position="255"/>
    </location>
</feature>
<evidence type="ECO:0000256" key="4">
    <source>
        <dbReference type="ARBA" id="ARBA00022737"/>
    </source>
</evidence>
<keyword evidence="7" id="KW-1278">Translocase</keyword>
<evidence type="ECO:0000256" key="5">
    <source>
        <dbReference type="ARBA" id="ARBA00022741"/>
    </source>
</evidence>
<name>A0A023X010_RUBRA</name>
<dbReference type="PROSITE" id="PS00211">
    <property type="entry name" value="ABC_TRANSPORTER_1"/>
    <property type="match status" value="1"/>
</dbReference>
<dbReference type="GO" id="GO:0005886">
    <property type="term" value="C:plasma membrane"/>
    <property type="evidence" value="ECO:0007669"/>
    <property type="project" value="UniProtKB-SubCell"/>
</dbReference>
<protein>
    <submittedName>
        <fullName evidence="11">ABC transporter ATP-binding protein</fullName>
    </submittedName>
    <submittedName>
        <fullName evidence="10">ABC-type uncharacterized transport systems ATPase component</fullName>
    </submittedName>
</protein>
<dbReference type="PROSITE" id="PS50893">
    <property type="entry name" value="ABC_TRANSPORTER_2"/>
    <property type="match status" value="2"/>
</dbReference>
<dbReference type="eggNOG" id="COG3845">
    <property type="taxonomic scope" value="Bacteria"/>
</dbReference>
<keyword evidence="4" id="KW-0677">Repeat</keyword>
<dbReference type="GO" id="GO:0016887">
    <property type="term" value="F:ATP hydrolysis activity"/>
    <property type="evidence" value="ECO:0007669"/>
    <property type="project" value="InterPro"/>
</dbReference>
<evidence type="ECO:0000256" key="7">
    <source>
        <dbReference type="ARBA" id="ARBA00022967"/>
    </source>
</evidence>
<dbReference type="FunFam" id="3.40.50.300:FF:000127">
    <property type="entry name" value="Ribose import ATP-binding protein RbsA"/>
    <property type="match status" value="1"/>
</dbReference>
<dbReference type="Pfam" id="PF00005">
    <property type="entry name" value="ABC_tran"/>
    <property type="match status" value="2"/>
</dbReference>
<keyword evidence="2" id="KW-0813">Transport</keyword>
<dbReference type="SUPFAM" id="SSF52540">
    <property type="entry name" value="P-loop containing nucleoside triphosphate hydrolases"/>
    <property type="match status" value="2"/>
</dbReference>
<dbReference type="EMBL" id="JAWXXX010000001">
    <property type="protein sequence ID" value="MDX5892805.1"/>
    <property type="molecule type" value="Genomic_DNA"/>
</dbReference>
<dbReference type="InterPro" id="IPR050107">
    <property type="entry name" value="ABC_carbohydrate_import_ATPase"/>
</dbReference>
<keyword evidence="5" id="KW-0547">Nucleotide-binding</keyword>
<evidence type="ECO:0000259" key="9">
    <source>
        <dbReference type="PROSITE" id="PS50893"/>
    </source>
</evidence>
<dbReference type="PATRIC" id="fig|42256.3.peg.112"/>
<evidence type="ECO:0000313" key="12">
    <source>
        <dbReference type="Proteomes" id="UP000025229"/>
    </source>
</evidence>
<dbReference type="CDD" id="cd03216">
    <property type="entry name" value="ABC_Carb_Monos_I"/>
    <property type="match status" value="1"/>
</dbReference>
<accession>A0A023X010</accession>
<dbReference type="CDD" id="cd03215">
    <property type="entry name" value="ABC_Carb_Monos_II"/>
    <property type="match status" value="1"/>
</dbReference>
<keyword evidence="3" id="KW-1003">Cell membrane</keyword>
<keyword evidence="8" id="KW-0472">Membrane</keyword>
<evidence type="ECO:0000256" key="1">
    <source>
        <dbReference type="ARBA" id="ARBA00004202"/>
    </source>
</evidence>
<feature type="domain" description="ABC transporter" evidence="9">
    <location>
        <begin position="272"/>
        <end position="517"/>
    </location>
</feature>
<dbReference type="PANTHER" id="PTHR43790">
    <property type="entry name" value="CARBOHYDRATE TRANSPORT ATP-BINDING PROTEIN MG119-RELATED"/>
    <property type="match status" value="1"/>
</dbReference>
<reference evidence="11" key="2">
    <citation type="submission" date="2023-11" db="EMBL/GenBank/DDBJ databases">
        <title>MicrobeMod: A computational toolkit for identifying prokaryotic methylation and restriction-modification with nanopore sequencing.</title>
        <authorList>
            <person name="Crits-Christoph A."/>
            <person name="Kang S.C."/>
            <person name="Lee H."/>
            <person name="Ostrov N."/>
        </authorList>
    </citation>
    <scope>NUCLEOTIDE SEQUENCE</scope>
    <source>
        <strain evidence="11">ATCC 51242</strain>
    </source>
</reference>
<dbReference type="InterPro" id="IPR003439">
    <property type="entry name" value="ABC_transporter-like_ATP-bd"/>
</dbReference>
<comment type="subcellular location">
    <subcellularLocation>
        <location evidence="1">Cell membrane</location>
        <topology evidence="1">Peripheral membrane protein</topology>
    </subcellularLocation>
</comment>
<evidence type="ECO:0000313" key="10">
    <source>
        <dbReference type="EMBL" id="AHY45394.1"/>
    </source>
</evidence>
<dbReference type="HOGENOM" id="CLU_000604_92_0_11"/>
<evidence type="ECO:0000313" key="11">
    <source>
        <dbReference type="EMBL" id="MDX5892805.1"/>
    </source>
</evidence>
<proteinExistence type="predicted"/>
<dbReference type="InterPro" id="IPR003593">
    <property type="entry name" value="AAA+_ATPase"/>
</dbReference>
<dbReference type="KEGG" id="rrd:RradSPS_0111"/>
<keyword evidence="6 11" id="KW-0067">ATP-binding</keyword>
<evidence type="ECO:0000256" key="8">
    <source>
        <dbReference type="ARBA" id="ARBA00023136"/>
    </source>
</evidence>